<dbReference type="InterPro" id="IPR004420">
    <property type="entry name" value="Pept_A31_hyd_mat_HycI"/>
</dbReference>
<dbReference type="CDD" id="cd06067">
    <property type="entry name" value="H2MP_MemB-H2evol"/>
    <property type="match status" value="1"/>
</dbReference>
<dbReference type="GO" id="GO:0016485">
    <property type="term" value="P:protein processing"/>
    <property type="evidence" value="ECO:0007669"/>
    <property type="project" value="TreeGrafter"/>
</dbReference>
<dbReference type="NCBIfam" id="TIGR00072">
    <property type="entry name" value="hydrog_prot"/>
    <property type="match status" value="1"/>
</dbReference>
<evidence type="ECO:0000313" key="1">
    <source>
        <dbReference type="EMBL" id="ABN70542.1"/>
    </source>
</evidence>
<dbReference type="PANTHER" id="PTHR30302">
    <property type="entry name" value="HYDROGENASE 1 MATURATION PROTEASE"/>
    <property type="match status" value="1"/>
</dbReference>
<dbReference type="Pfam" id="PF01750">
    <property type="entry name" value="HycI"/>
    <property type="match status" value="1"/>
</dbReference>
<keyword evidence="1" id="KW-0645">Protease</keyword>
<gene>
    <name evidence="1" type="ordered locus">Smar_1452</name>
</gene>
<dbReference type="InterPro" id="IPR023430">
    <property type="entry name" value="Pept_HybD-like_dom_sf"/>
</dbReference>
<accession>A3DPI2</accession>
<reference evidence="1 2" key="2">
    <citation type="journal article" date="2009" name="Stand. Genomic Sci.">
        <title>Complete genome sequence of Staphylothermus marinus Stetter and Fiala 1986 type strain F1.</title>
        <authorList>
            <person name="Anderson I.J."/>
            <person name="Sun H."/>
            <person name="Lapidus A."/>
            <person name="Copeland A."/>
            <person name="Glavina Del Rio T."/>
            <person name="Tice H."/>
            <person name="Dalin E."/>
            <person name="Lucas S."/>
            <person name="Barry K."/>
            <person name="Land M."/>
            <person name="Richardson P."/>
            <person name="Huber H."/>
            <person name="Kyrpides N.C."/>
        </authorList>
    </citation>
    <scope>NUCLEOTIDE SEQUENCE [LARGE SCALE GENOMIC DNA]</scope>
    <source>
        <strain evidence="2">ATCC 43588 / DSM 3639 / JCM 9404 / F1</strain>
    </source>
</reference>
<dbReference type="Gene3D" id="3.40.50.1450">
    <property type="entry name" value="HybD-like"/>
    <property type="match status" value="1"/>
</dbReference>
<reference evidence="2" key="1">
    <citation type="journal article" date="2009" name="BMC Genomics">
        <title>The complete genome sequence of Staphylothermus marinus reveals differences in sulfur metabolism among heterotrophic Crenarchaeota.</title>
        <authorList>
            <person name="Anderson I.J."/>
            <person name="Dharmarajan L."/>
            <person name="Rodriguez J."/>
            <person name="Hooper S."/>
            <person name="Porat I."/>
            <person name="Ulrich L.E."/>
            <person name="Elkins J.G."/>
            <person name="Mavromatis K."/>
            <person name="Sun H."/>
            <person name="Land M."/>
            <person name="Lapidus A."/>
            <person name="Lucas S."/>
            <person name="Barry K."/>
            <person name="Huber H."/>
            <person name="Zhulin I.B."/>
            <person name="Whitman W.B."/>
            <person name="Mukhopadhyay B."/>
            <person name="Woese C."/>
            <person name="Bristow J."/>
            <person name="Kyrpides N."/>
        </authorList>
    </citation>
    <scope>NUCLEOTIDE SEQUENCE [LARGE SCALE GENOMIC DNA]</scope>
    <source>
        <strain evidence="2">ATCC 43588 / DSM 3639 / JCM 9404 / F1</strain>
    </source>
</reference>
<dbReference type="InterPro" id="IPR000671">
    <property type="entry name" value="Peptidase_A31"/>
</dbReference>
<dbReference type="STRING" id="399550.Smar_1452"/>
<dbReference type="GO" id="GO:0004175">
    <property type="term" value="F:endopeptidase activity"/>
    <property type="evidence" value="ECO:0007669"/>
    <property type="project" value="TreeGrafter"/>
</dbReference>
<dbReference type="GO" id="GO:0008047">
    <property type="term" value="F:enzyme activator activity"/>
    <property type="evidence" value="ECO:0007669"/>
    <property type="project" value="InterPro"/>
</dbReference>
<dbReference type="EMBL" id="CP000575">
    <property type="protein sequence ID" value="ABN70542.1"/>
    <property type="molecule type" value="Genomic_DNA"/>
</dbReference>
<dbReference type="SUPFAM" id="SSF53163">
    <property type="entry name" value="HybD-like"/>
    <property type="match status" value="1"/>
</dbReference>
<keyword evidence="2" id="KW-1185">Reference proteome</keyword>
<name>A3DPI2_STAMF</name>
<organism evidence="1 2">
    <name type="scientific">Staphylothermus marinus (strain ATCC 43588 / DSM 3639 / JCM 9404 / F1)</name>
    <dbReference type="NCBI Taxonomy" id="399550"/>
    <lineage>
        <taxon>Archaea</taxon>
        <taxon>Thermoproteota</taxon>
        <taxon>Thermoprotei</taxon>
        <taxon>Desulfurococcales</taxon>
        <taxon>Desulfurococcaceae</taxon>
        <taxon>Staphylothermus</taxon>
    </lineage>
</organism>
<proteinExistence type="predicted"/>
<keyword evidence="1" id="KW-0378">Hydrolase</keyword>
<dbReference type="AlphaFoldDB" id="A3DPI2"/>
<dbReference type="Proteomes" id="UP000000254">
    <property type="component" value="Chromosome"/>
</dbReference>
<evidence type="ECO:0000313" key="2">
    <source>
        <dbReference type="Proteomes" id="UP000000254"/>
    </source>
</evidence>
<protein>
    <submittedName>
        <fullName evidence="1">Hydrogenase maturation protease</fullName>
    </submittedName>
</protein>
<dbReference type="PANTHER" id="PTHR30302:SF7">
    <property type="entry name" value="F420-NONREDUCING HYDROGENASE II"/>
    <property type="match status" value="1"/>
</dbReference>
<dbReference type="HOGENOM" id="CLU_099037_4_1_2"/>
<dbReference type="eggNOG" id="arCOG04429">
    <property type="taxonomic scope" value="Archaea"/>
</dbReference>
<sequence>MVTKMIMSTLDQIKVFLEKIMCKDKTVIACVGSPLRSDDRLGLLIYDKIKDLANNNISIIECEYGLENCFTEIVAENPATLLIIDAVYNESLNPGTTVLTSIENIREKISLATTHTIPLRMILELIMKKTNIKNTYILGIRAKNLDIGMHVSPEIKKVVEDFAKILKEIITSCGK</sequence>
<dbReference type="KEGG" id="smr:Smar_1452"/>